<dbReference type="InterPro" id="IPR046335">
    <property type="entry name" value="LacI/GalR-like_sensor"/>
</dbReference>
<dbReference type="AlphaFoldDB" id="A0A2M7SFW5"/>
<dbReference type="PANTHER" id="PTHR30146:SF154">
    <property type="entry name" value="TRANSCRIPTION REGULATOR, MEMBER OF GALR FAMILY"/>
    <property type="match status" value="1"/>
</dbReference>
<dbReference type="SUPFAM" id="SSF53822">
    <property type="entry name" value="Periplasmic binding protein-like I"/>
    <property type="match status" value="1"/>
</dbReference>
<gene>
    <name evidence="5" type="ORF">COY52_00775</name>
</gene>
<keyword evidence="3" id="KW-0804">Transcription</keyword>
<evidence type="ECO:0000313" key="6">
    <source>
        <dbReference type="Proteomes" id="UP000229307"/>
    </source>
</evidence>
<comment type="caution">
    <text evidence="5">The sequence shown here is derived from an EMBL/GenBank/DDBJ whole genome shotgun (WGS) entry which is preliminary data.</text>
</comment>
<dbReference type="Pfam" id="PF00356">
    <property type="entry name" value="LacI"/>
    <property type="match status" value="1"/>
</dbReference>
<protein>
    <submittedName>
        <fullName evidence="5">LacI family transcriptional regulator</fullName>
    </submittedName>
</protein>
<evidence type="ECO:0000313" key="5">
    <source>
        <dbReference type="EMBL" id="PIZ18183.1"/>
    </source>
</evidence>
<dbReference type="Pfam" id="PF13377">
    <property type="entry name" value="Peripla_BP_3"/>
    <property type="match status" value="1"/>
</dbReference>
<dbReference type="GO" id="GO:0000976">
    <property type="term" value="F:transcription cis-regulatory region binding"/>
    <property type="evidence" value="ECO:0007669"/>
    <property type="project" value="TreeGrafter"/>
</dbReference>
<dbReference type="Gene3D" id="1.10.260.40">
    <property type="entry name" value="lambda repressor-like DNA-binding domains"/>
    <property type="match status" value="1"/>
</dbReference>
<evidence type="ECO:0000256" key="1">
    <source>
        <dbReference type="ARBA" id="ARBA00023015"/>
    </source>
</evidence>
<reference evidence="6" key="1">
    <citation type="submission" date="2017-09" db="EMBL/GenBank/DDBJ databases">
        <title>Depth-based differentiation of microbial function through sediment-hosted aquifers and enrichment of novel symbionts in the deep terrestrial subsurface.</title>
        <authorList>
            <person name="Probst A.J."/>
            <person name="Ladd B."/>
            <person name="Jarett J.K."/>
            <person name="Geller-Mcgrath D.E."/>
            <person name="Sieber C.M.K."/>
            <person name="Emerson J.B."/>
            <person name="Anantharaman K."/>
            <person name="Thomas B.C."/>
            <person name="Malmstrom R."/>
            <person name="Stieglmeier M."/>
            <person name="Klingl A."/>
            <person name="Woyke T."/>
            <person name="Ryan C.M."/>
            <person name="Banfield J.F."/>
        </authorList>
    </citation>
    <scope>NUCLEOTIDE SEQUENCE [LARGE SCALE GENOMIC DNA]</scope>
</reference>
<keyword evidence="2" id="KW-0238">DNA-binding</keyword>
<dbReference type="Proteomes" id="UP000229307">
    <property type="component" value="Unassembled WGS sequence"/>
</dbReference>
<proteinExistence type="predicted"/>
<organism evidence="5 6">
    <name type="scientific">Candidatus Desantisbacteria bacterium CG_4_10_14_0_8_um_filter_48_22</name>
    <dbReference type="NCBI Taxonomy" id="1974543"/>
    <lineage>
        <taxon>Bacteria</taxon>
        <taxon>Candidatus Desantisiibacteriota</taxon>
    </lineage>
</organism>
<dbReference type="CDD" id="cd01392">
    <property type="entry name" value="HTH_LacI"/>
    <property type="match status" value="1"/>
</dbReference>
<keyword evidence="1" id="KW-0805">Transcription regulation</keyword>
<dbReference type="PANTHER" id="PTHR30146">
    <property type="entry name" value="LACI-RELATED TRANSCRIPTIONAL REPRESSOR"/>
    <property type="match status" value="1"/>
</dbReference>
<dbReference type="SUPFAM" id="SSF47413">
    <property type="entry name" value="lambda repressor-like DNA-binding domains"/>
    <property type="match status" value="1"/>
</dbReference>
<dbReference type="SMART" id="SM00354">
    <property type="entry name" value="HTH_LACI"/>
    <property type="match status" value="1"/>
</dbReference>
<dbReference type="GO" id="GO:0003700">
    <property type="term" value="F:DNA-binding transcription factor activity"/>
    <property type="evidence" value="ECO:0007669"/>
    <property type="project" value="TreeGrafter"/>
</dbReference>
<accession>A0A2M7SFW5</accession>
<dbReference type="InterPro" id="IPR010982">
    <property type="entry name" value="Lambda_DNA-bd_dom_sf"/>
</dbReference>
<evidence type="ECO:0000256" key="3">
    <source>
        <dbReference type="ARBA" id="ARBA00023163"/>
    </source>
</evidence>
<dbReference type="EMBL" id="PFMR01000030">
    <property type="protein sequence ID" value="PIZ18183.1"/>
    <property type="molecule type" value="Genomic_DNA"/>
</dbReference>
<dbReference type="InterPro" id="IPR000843">
    <property type="entry name" value="HTH_LacI"/>
</dbReference>
<name>A0A2M7SFW5_9BACT</name>
<evidence type="ECO:0000256" key="2">
    <source>
        <dbReference type="ARBA" id="ARBA00023125"/>
    </source>
</evidence>
<dbReference type="PROSITE" id="PS00356">
    <property type="entry name" value="HTH_LACI_1"/>
    <property type="match status" value="1"/>
</dbReference>
<sequence length="348" mass="38683">MTKFTISDIARIAGVSLATVSRALNNKPRISTVTRDKILEIASRNGYNPNPLARGLSRGRTNNIGLVVIDITNPFYSPIIQAVEKRAEEEGYNLLVVNSQHSSAREEKYINSLVQQRVSGIIVSPVQDPRKYLGMLKKRKIPVVFLYPPSGAKCDSVDVDNVKGAYGAVTHLIKLGHRQIAYISRGLLHRHPSSKRLLGYKKALRSSGIPFNEKFMVKTITDQGRIEEGYQATLKLLSNGVRPTAIFAFNDLIAMGCLKALKEKGLKVPDDMAVVGFDDIEFAPFLEVPLTTVRIPEYEVGEIAVKLLFERIDSGRMNGKYRKVCLSPELVIRKSCGSKNSNLIQEKE</sequence>
<feature type="domain" description="HTH lacI-type" evidence="4">
    <location>
        <begin position="4"/>
        <end position="58"/>
    </location>
</feature>
<dbReference type="InterPro" id="IPR028082">
    <property type="entry name" value="Peripla_BP_I"/>
</dbReference>
<dbReference type="Gene3D" id="3.40.50.2300">
    <property type="match status" value="2"/>
</dbReference>
<dbReference type="CDD" id="cd06267">
    <property type="entry name" value="PBP1_LacI_sugar_binding-like"/>
    <property type="match status" value="1"/>
</dbReference>
<dbReference type="PRINTS" id="PR00036">
    <property type="entry name" value="HTHLACI"/>
</dbReference>
<dbReference type="PROSITE" id="PS50932">
    <property type="entry name" value="HTH_LACI_2"/>
    <property type="match status" value="1"/>
</dbReference>
<evidence type="ECO:0000259" key="4">
    <source>
        <dbReference type="PROSITE" id="PS50932"/>
    </source>
</evidence>